<protein>
    <recommendedName>
        <fullName evidence="2">Protein phosphatase 1 regulatory subunit 21</fullName>
    </recommendedName>
    <alternativeName>
        <fullName evidence="7">Coiled-coil domain-containing protein 128</fullName>
    </alternativeName>
    <alternativeName>
        <fullName evidence="8">Ferry endosomal RAB5 effector complex subunit 2</fullName>
    </alternativeName>
    <alternativeName>
        <fullName evidence="6">KLRAQ motif-containing protein 1</fullName>
    </alternativeName>
</protein>
<evidence type="ECO:0000256" key="3">
    <source>
        <dbReference type="ARBA" id="ARBA00022753"/>
    </source>
</evidence>
<sequence>MMFYVVFMFYVCVLSQLRAQNQVLKKAVVDEQASSLSLKEQLKQRDQSLRKQEQEMDSLSFRNQQLAKRVELLQEELAVSEAKGKKGKSKGDSPSQHGLETQSVFDEDLQKKIEENERLHIQFYEADEQHRRQEAELKSRLQELEKDSEQHQAVVDGLTTKYMDTIERLQSDKARLEVKTQTLEREAKECRMRTEECCVCKVNKQGLRFCSGLTAFLSYPAEFSDYNSLNVPPHNRRHQLKARDVAGQALNFIQDLVAALLNFHSYTEQRVHIYPLDSSIEPISPLNQKFSQYLHENAAYVRPLEDSFLQLHQSITEDTVTVLETVVKLKNFADNFSSYTHFLQKILPYQLKSLEEECEAPLCTAALTAKNQELQSDTKKVTSVFEKLQNYINILALPSKLSSTSAVFTQLAACLHSLHDAIKEMSKHYNQKASLEQELPTVTQKLSTTSECLLGSLGSLTSSTGKIATFFSNNLDFFTSSAYSPRGSTVTLNPLQAESMLANKKKAAAYINAIKKPRPQSVPYREALTNRRILTSSTESREGLTQQVQQSQEKIARLEQEKEHWLLEAQLGKVRLEKENQRIADLESQLAALQPAHSWMFCLFCLRLQVADEESREQLIKTHYMARVGELTTQLQISDSKAVHFHSECRALAKRLAIAEKSRETLSEEVKLANQNITRLQDELATTKRSYEDQLSMMSDHLCSMNETLSKQREEIDTLKLGSKGNAKKNKGR</sequence>
<keyword evidence="11" id="KW-0732">Signal</keyword>
<evidence type="ECO:0000256" key="11">
    <source>
        <dbReference type="SAM" id="SignalP"/>
    </source>
</evidence>
<keyword evidence="5 9" id="KW-0175">Coiled coil</keyword>
<dbReference type="SMART" id="SM01254">
    <property type="entry name" value="KLRAQ"/>
    <property type="match status" value="1"/>
</dbReference>
<evidence type="ECO:0000256" key="2">
    <source>
        <dbReference type="ARBA" id="ARBA00020102"/>
    </source>
</evidence>
<evidence type="ECO:0000256" key="6">
    <source>
        <dbReference type="ARBA" id="ARBA00031361"/>
    </source>
</evidence>
<dbReference type="GO" id="GO:0003723">
    <property type="term" value="F:RNA binding"/>
    <property type="evidence" value="ECO:0007669"/>
    <property type="project" value="UniProtKB-KW"/>
</dbReference>
<dbReference type="Pfam" id="PF21636">
    <property type="entry name" value="PPP1R21_C"/>
    <property type="match status" value="1"/>
</dbReference>
<evidence type="ECO:0000313" key="13">
    <source>
        <dbReference type="Ensembl" id="ENSDLAP00005022260.2"/>
    </source>
</evidence>
<evidence type="ECO:0000256" key="8">
    <source>
        <dbReference type="ARBA" id="ARBA00044824"/>
    </source>
</evidence>
<dbReference type="Pfam" id="PF10212">
    <property type="entry name" value="PPP1R21_helical"/>
    <property type="match status" value="1"/>
</dbReference>
<accession>A0A8C4ERK3</accession>
<dbReference type="Proteomes" id="UP000694389">
    <property type="component" value="Unassembled WGS sequence"/>
</dbReference>
<evidence type="ECO:0000256" key="10">
    <source>
        <dbReference type="SAM" id="MobiDB-lite"/>
    </source>
</evidence>
<keyword evidence="14" id="KW-1185">Reference proteome</keyword>
<dbReference type="InterPro" id="IPR019343">
    <property type="entry name" value="PPP1R21_N"/>
</dbReference>
<dbReference type="InterPro" id="IPR040024">
    <property type="entry name" value="PPP1R21"/>
</dbReference>
<reference evidence="13" key="1">
    <citation type="submission" date="2025-08" db="UniProtKB">
        <authorList>
            <consortium name="Ensembl"/>
        </authorList>
    </citation>
    <scope>IDENTIFICATION</scope>
</reference>
<feature type="signal peptide" evidence="11">
    <location>
        <begin position="1"/>
        <end position="19"/>
    </location>
</feature>
<dbReference type="AlphaFoldDB" id="A0A8C4ERK3"/>
<proteinExistence type="predicted"/>
<dbReference type="InterPro" id="IPR019348">
    <property type="entry name" value="PPP1R21_six_helix"/>
</dbReference>
<feature type="coiled-coil region" evidence="9">
    <location>
        <begin position="649"/>
        <end position="690"/>
    </location>
</feature>
<dbReference type="GeneTree" id="ENSGT00390000006820"/>
<dbReference type="GO" id="GO:0016020">
    <property type="term" value="C:membrane"/>
    <property type="evidence" value="ECO:0007669"/>
    <property type="project" value="TreeGrafter"/>
</dbReference>
<evidence type="ECO:0000256" key="9">
    <source>
        <dbReference type="SAM" id="Coils"/>
    </source>
</evidence>
<dbReference type="InterPro" id="IPR049372">
    <property type="entry name" value="PPP1R21_C"/>
</dbReference>
<keyword evidence="3" id="KW-0967">Endosome</keyword>
<evidence type="ECO:0000256" key="1">
    <source>
        <dbReference type="ARBA" id="ARBA00004412"/>
    </source>
</evidence>
<feature type="domain" description="Protein phosphatase 1 regulatory subunit 21 N-terminal" evidence="12">
    <location>
        <begin position="16"/>
        <end position="109"/>
    </location>
</feature>
<evidence type="ECO:0000256" key="7">
    <source>
        <dbReference type="ARBA" id="ARBA00031617"/>
    </source>
</evidence>
<dbReference type="GO" id="GO:0005769">
    <property type="term" value="C:early endosome"/>
    <property type="evidence" value="ECO:0007669"/>
    <property type="project" value="UniProtKB-SubCell"/>
</dbReference>
<feature type="coiled-coil region" evidence="9">
    <location>
        <begin position="127"/>
        <end position="193"/>
    </location>
</feature>
<name>A0A8C4ERK3_DICLA</name>
<keyword evidence="4" id="KW-0694">RNA-binding</keyword>
<comment type="subcellular location">
    <subcellularLocation>
        <location evidence="1">Early endosome</location>
    </subcellularLocation>
</comment>
<dbReference type="Ensembl" id="ENSDLAT00005023842.2">
    <property type="protein sequence ID" value="ENSDLAP00005022260.2"/>
    <property type="gene ID" value="ENSDLAG00005009826.2"/>
</dbReference>
<feature type="region of interest" description="Disordered" evidence="10">
    <location>
        <begin position="81"/>
        <end position="103"/>
    </location>
</feature>
<gene>
    <name evidence="13" type="primary">ppp1r21</name>
</gene>
<dbReference type="PANTHER" id="PTHR21448:SF0">
    <property type="entry name" value="PROTEIN PHOSPHATASE 1 REGULATORY SUBUNIT 21"/>
    <property type="match status" value="1"/>
</dbReference>
<feature type="coiled-coil region" evidence="9">
    <location>
        <begin position="541"/>
        <end position="596"/>
    </location>
</feature>
<evidence type="ECO:0000256" key="4">
    <source>
        <dbReference type="ARBA" id="ARBA00022884"/>
    </source>
</evidence>
<reference evidence="13" key="2">
    <citation type="submission" date="2025-09" db="UniProtKB">
        <authorList>
            <consortium name="Ensembl"/>
        </authorList>
    </citation>
    <scope>IDENTIFICATION</scope>
</reference>
<evidence type="ECO:0000259" key="12">
    <source>
        <dbReference type="SMART" id="SM01254"/>
    </source>
</evidence>
<evidence type="ECO:0000256" key="5">
    <source>
        <dbReference type="ARBA" id="ARBA00023054"/>
    </source>
</evidence>
<feature type="compositionally biased region" description="Polar residues" evidence="10">
    <location>
        <begin position="92"/>
        <end position="103"/>
    </location>
</feature>
<dbReference type="Pfam" id="PF10205">
    <property type="entry name" value="KLRAQ"/>
    <property type="match status" value="1"/>
</dbReference>
<dbReference type="PANTHER" id="PTHR21448">
    <property type="entry name" value="SMOOTH MUSCLE MYOSIN HEAVY CHAIN-RELATED"/>
    <property type="match status" value="1"/>
</dbReference>
<organism evidence="13 14">
    <name type="scientific">Dicentrarchus labrax</name>
    <name type="common">European seabass</name>
    <name type="synonym">Morone labrax</name>
    <dbReference type="NCBI Taxonomy" id="13489"/>
    <lineage>
        <taxon>Eukaryota</taxon>
        <taxon>Metazoa</taxon>
        <taxon>Chordata</taxon>
        <taxon>Craniata</taxon>
        <taxon>Vertebrata</taxon>
        <taxon>Euteleostomi</taxon>
        <taxon>Actinopterygii</taxon>
        <taxon>Neopterygii</taxon>
        <taxon>Teleostei</taxon>
        <taxon>Neoteleostei</taxon>
        <taxon>Acanthomorphata</taxon>
        <taxon>Eupercaria</taxon>
        <taxon>Moronidae</taxon>
        <taxon>Dicentrarchus</taxon>
    </lineage>
</organism>
<feature type="chain" id="PRO_5035721019" description="Protein phosphatase 1 regulatory subunit 21" evidence="11">
    <location>
        <begin position="20"/>
        <end position="733"/>
    </location>
</feature>
<evidence type="ECO:0000313" key="14">
    <source>
        <dbReference type="Proteomes" id="UP000694389"/>
    </source>
</evidence>